<proteinExistence type="predicted"/>
<organism evidence="1">
    <name type="scientific">Oscillatoriales cyanobacterium SpSt-418</name>
    <dbReference type="NCBI Taxonomy" id="2282169"/>
    <lineage>
        <taxon>Bacteria</taxon>
        <taxon>Bacillati</taxon>
        <taxon>Cyanobacteriota</taxon>
        <taxon>Cyanophyceae</taxon>
        <taxon>Oscillatoriophycideae</taxon>
        <taxon>Oscillatoriales</taxon>
    </lineage>
</organism>
<gene>
    <name evidence="1" type="ORF">ENR64_10525</name>
</gene>
<comment type="caution">
    <text evidence="1">The sequence shown here is derived from an EMBL/GenBank/DDBJ whole genome shotgun (WGS) entry which is preliminary data.</text>
</comment>
<evidence type="ECO:0000313" key="1">
    <source>
        <dbReference type="EMBL" id="HFM98169.1"/>
    </source>
</evidence>
<dbReference type="EMBL" id="DSRU01000156">
    <property type="protein sequence ID" value="HFM98169.1"/>
    <property type="molecule type" value="Genomic_DNA"/>
</dbReference>
<accession>A0A7C3KD58</accession>
<name>A0A7C3KD58_9CYAN</name>
<sequence>MRAKSSRPHRYFQLDTFECELWRLEDDEFKVLHERSLAIRMSLPVNKQQSRTNQAKPRKLTLPKAYIALEALFGEGSRLKGNPEQAFSFAFLLSIKKSSGVFYYLFEITDLRGGLSFNLYRIADQKKYIRDCLTDTENPIENEFSSEEIRYFIQHLCSHLNRIVKKLCEIYESFEPFVRCIDSERILYGYKEGDFFEIKFEREVDYLTEKLELFIKCHPTSVPPIYQYEETCEVIQFIVEQK</sequence>
<dbReference type="AlphaFoldDB" id="A0A7C3KD58"/>
<protein>
    <submittedName>
        <fullName evidence="1">Uncharacterized protein</fullName>
    </submittedName>
</protein>
<reference evidence="1" key="1">
    <citation type="journal article" date="2020" name="mSystems">
        <title>Genome- and Community-Level Interaction Insights into Carbon Utilization and Element Cycling Functions of Hydrothermarchaeota in Hydrothermal Sediment.</title>
        <authorList>
            <person name="Zhou Z."/>
            <person name="Liu Y."/>
            <person name="Xu W."/>
            <person name="Pan J."/>
            <person name="Luo Z.H."/>
            <person name="Li M."/>
        </authorList>
    </citation>
    <scope>NUCLEOTIDE SEQUENCE [LARGE SCALE GENOMIC DNA]</scope>
    <source>
        <strain evidence="1">SpSt-418</strain>
    </source>
</reference>